<dbReference type="RefSeq" id="WP_274690946.1">
    <property type="nucleotide sequence ID" value="NZ_JAPMOU010000039.1"/>
</dbReference>
<keyword evidence="1" id="KW-0812">Transmembrane</keyword>
<dbReference type="EMBL" id="JAPMOU010000039">
    <property type="protein sequence ID" value="MDE1464621.1"/>
    <property type="molecule type" value="Genomic_DNA"/>
</dbReference>
<name>A0ABT5UE17_9GAMM</name>
<keyword evidence="3" id="KW-1185">Reference proteome</keyword>
<evidence type="ECO:0000313" key="3">
    <source>
        <dbReference type="Proteomes" id="UP001528823"/>
    </source>
</evidence>
<protein>
    <submittedName>
        <fullName evidence="2">Uncharacterized protein</fullName>
    </submittedName>
</protein>
<keyword evidence="1" id="KW-0472">Membrane</keyword>
<accession>A0ABT5UE17</accession>
<reference evidence="2 3" key="1">
    <citation type="submission" date="2022-11" db="EMBL/GenBank/DDBJ databases">
        <title>Spartinivicinus poritis sp. nov., isolated from scleractinian coral Porites lutea.</title>
        <authorList>
            <person name="Zhang G."/>
            <person name="Cai L."/>
            <person name="Wei Q."/>
        </authorList>
    </citation>
    <scope>NUCLEOTIDE SEQUENCE [LARGE SCALE GENOMIC DNA]</scope>
    <source>
        <strain evidence="2 3">A2-2</strain>
    </source>
</reference>
<sequence>MYLDDFLFLVVFFIGAHLFISFFTLGTVLWPNLLSFKHKRSKYPPTRFNRQRREVAWMADSGQMYYIPWESFHAWITTTTAASDSTFTRQVLLMMGIPDPDKPGNVMVIWQIPVGTEVNGLMQWECIRTFMEEGPDAIPEPRVGKIEREEYYQQREEARRREGNGHYYWQRFKDFYFGKYIAFRFCERVLRQEIGAFPAETEEWSKPLPKKERAKPSEAYKKANAIQKRQYNHGVKLWKG</sequence>
<feature type="transmembrane region" description="Helical" evidence="1">
    <location>
        <begin position="6"/>
        <end position="30"/>
    </location>
</feature>
<evidence type="ECO:0000256" key="1">
    <source>
        <dbReference type="SAM" id="Phobius"/>
    </source>
</evidence>
<proteinExistence type="predicted"/>
<keyword evidence="1" id="KW-1133">Transmembrane helix</keyword>
<evidence type="ECO:0000313" key="2">
    <source>
        <dbReference type="EMBL" id="MDE1464621.1"/>
    </source>
</evidence>
<gene>
    <name evidence="2" type="ORF">ORQ98_21895</name>
</gene>
<dbReference type="Proteomes" id="UP001528823">
    <property type="component" value="Unassembled WGS sequence"/>
</dbReference>
<comment type="caution">
    <text evidence="2">The sequence shown here is derived from an EMBL/GenBank/DDBJ whole genome shotgun (WGS) entry which is preliminary data.</text>
</comment>
<organism evidence="2 3">
    <name type="scientific">Spartinivicinus poritis</name>
    <dbReference type="NCBI Taxonomy" id="2994640"/>
    <lineage>
        <taxon>Bacteria</taxon>
        <taxon>Pseudomonadati</taxon>
        <taxon>Pseudomonadota</taxon>
        <taxon>Gammaproteobacteria</taxon>
        <taxon>Oceanospirillales</taxon>
        <taxon>Zooshikellaceae</taxon>
        <taxon>Spartinivicinus</taxon>
    </lineage>
</organism>